<dbReference type="AlphaFoldDB" id="M2R1X5"/>
<evidence type="ECO:0000313" key="1">
    <source>
        <dbReference type="EMBL" id="EMD32881.1"/>
    </source>
</evidence>
<protein>
    <recommendedName>
        <fullName evidence="3">Heterokaryon incompatibility domain-containing protein</fullName>
    </recommendedName>
</protein>
<organism evidence="1 2">
    <name type="scientific">Ceriporiopsis subvermispora (strain B)</name>
    <name type="common">White-rot fungus</name>
    <name type="synonym">Gelatoporia subvermispora</name>
    <dbReference type="NCBI Taxonomy" id="914234"/>
    <lineage>
        <taxon>Eukaryota</taxon>
        <taxon>Fungi</taxon>
        <taxon>Dikarya</taxon>
        <taxon>Basidiomycota</taxon>
        <taxon>Agaricomycotina</taxon>
        <taxon>Agaricomycetes</taxon>
        <taxon>Polyporales</taxon>
        <taxon>Gelatoporiaceae</taxon>
        <taxon>Gelatoporia</taxon>
    </lineage>
</organism>
<keyword evidence="2" id="KW-1185">Reference proteome</keyword>
<dbReference type="STRING" id="914234.M2R1X5"/>
<dbReference type="HOGENOM" id="CLU_1001161_0_0_1"/>
<proteinExistence type="predicted"/>
<gene>
    <name evidence="1" type="ORF">CERSUDRAFT_98893</name>
</gene>
<dbReference type="PANTHER" id="PTHR39596:SF2">
    <property type="entry name" value="HET DOMAIN PROTEIN (AFU_ORTHOLOGUE AFUA_1G17550)-RELATED"/>
    <property type="match status" value="1"/>
</dbReference>
<evidence type="ECO:0008006" key="3">
    <source>
        <dbReference type="Google" id="ProtNLM"/>
    </source>
</evidence>
<name>M2R1X5_CERS8</name>
<evidence type="ECO:0000313" key="2">
    <source>
        <dbReference type="Proteomes" id="UP000016930"/>
    </source>
</evidence>
<reference evidence="1 2" key="1">
    <citation type="journal article" date="2012" name="Proc. Natl. Acad. Sci. U.S.A.">
        <title>Comparative genomics of Ceriporiopsis subvermispora and Phanerochaete chrysosporium provide insight into selective ligninolysis.</title>
        <authorList>
            <person name="Fernandez-Fueyo E."/>
            <person name="Ruiz-Duenas F.J."/>
            <person name="Ferreira P."/>
            <person name="Floudas D."/>
            <person name="Hibbett D.S."/>
            <person name="Canessa P."/>
            <person name="Larrondo L.F."/>
            <person name="James T.Y."/>
            <person name="Seelenfreund D."/>
            <person name="Lobos S."/>
            <person name="Polanco R."/>
            <person name="Tello M."/>
            <person name="Honda Y."/>
            <person name="Watanabe T."/>
            <person name="Watanabe T."/>
            <person name="Ryu J.S."/>
            <person name="Kubicek C.P."/>
            <person name="Schmoll M."/>
            <person name="Gaskell J."/>
            <person name="Hammel K.E."/>
            <person name="St John F.J."/>
            <person name="Vanden Wymelenberg A."/>
            <person name="Sabat G."/>
            <person name="Splinter BonDurant S."/>
            <person name="Syed K."/>
            <person name="Yadav J.S."/>
            <person name="Doddapaneni H."/>
            <person name="Subramanian V."/>
            <person name="Lavin J.L."/>
            <person name="Oguiza J.A."/>
            <person name="Perez G."/>
            <person name="Pisabarro A.G."/>
            <person name="Ramirez L."/>
            <person name="Santoyo F."/>
            <person name="Master E."/>
            <person name="Coutinho P.M."/>
            <person name="Henrissat B."/>
            <person name="Lombard V."/>
            <person name="Magnuson J.K."/>
            <person name="Kuees U."/>
            <person name="Hori C."/>
            <person name="Igarashi K."/>
            <person name="Samejima M."/>
            <person name="Held B.W."/>
            <person name="Barry K.W."/>
            <person name="LaButti K.M."/>
            <person name="Lapidus A."/>
            <person name="Lindquist E.A."/>
            <person name="Lucas S.M."/>
            <person name="Riley R."/>
            <person name="Salamov A.A."/>
            <person name="Hoffmeister D."/>
            <person name="Schwenk D."/>
            <person name="Hadar Y."/>
            <person name="Yarden O."/>
            <person name="de Vries R.P."/>
            <person name="Wiebenga A."/>
            <person name="Stenlid J."/>
            <person name="Eastwood D."/>
            <person name="Grigoriev I.V."/>
            <person name="Berka R.M."/>
            <person name="Blanchette R.A."/>
            <person name="Kersten P."/>
            <person name="Martinez A.T."/>
            <person name="Vicuna R."/>
            <person name="Cullen D."/>
        </authorList>
    </citation>
    <scope>NUCLEOTIDE SEQUENCE [LARGE SCALE GENOMIC DNA]</scope>
    <source>
        <strain evidence="1 2">B</strain>
    </source>
</reference>
<sequence length="278" mass="30802">MDYLELRISRLQQANRFSGVAIIQSQLTFGLIDAVTQEKIPESSLLERTPSGSTVTTTRNLYPILHKFASSLNIFKETSTDEFKKRCNDIQLTLQTTRTLLDLVVLSIGRGSMNFQGAGVPPEDIAKIARMIAVIGEAFVAIEEVIVETVSLDWTFVKLGNEYQRDISASGWCPSFASKLSQGTCAIDTTEDGLPACQVRLLAILARKLVPGGAFWLDGMCIPAQREARKRAIGLMGRTYKESVVVLVLDSGIQTCSVRAQIKERLLRVVTSRWTQRM</sequence>
<dbReference type="EMBL" id="KB445808">
    <property type="protein sequence ID" value="EMD32881.1"/>
    <property type="molecule type" value="Genomic_DNA"/>
</dbReference>
<dbReference type="Proteomes" id="UP000016930">
    <property type="component" value="Unassembled WGS sequence"/>
</dbReference>
<dbReference type="PANTHER" id="PTHR39596">
    <property type="match status" value="1"/>
</dbReference>
<dbReference type="OrthoDB" id="2426273at2759"/>
<accession>M2R1X5</accession>